<protein>
    <submittedName>
        <fullName evidence="1">Uncharacterized protein</fullName>
    </submittedName>
</protein>
<dbReference type="Proteomes" id="UP000740883">
    <property type="component" value="Unassembled WGS sequence"/>
</dbReference>
<keyword evidence="2" id="KW-1185">Reference proteome</keyword>
<sequence>MSHPLSLLQILDLSINRSFKQHFDEKNNEWIYEAIEDKENRKKKGIIKKNTIRSFEGCVLRFYYNMNKKTIIKGLEICGILEESFDIYRFYELFNNLLLDEEVDETLLLNLNDTIIIEEEVFNDDLKDWLFIGKDSYTVFKIL</sequence>
<accession>A0A9P6H0B3</accession>
<gene>
    <name evidence="1" type="ORF">NGRA_1922</name>
</gene>
<proteinExistence type="predicted"/>
<reference evidence="1 2" key="1">
    <citation type="journal article" date="2020" name="Genome Biol. Evol.">
        <title>Comparative genomics of strictly vertically transmitted, feminizing microsporidia endosymbionts of amphipod crustaceans.</title>
        <authorList>
            <person name="Cormier A."/>
            <person name="Chebbi M.A."/>
            <person name="Giraud I."/>
            <person name="Wattier R."/>
            <person name="Teixeira M."/>
            <person name="Gilbert C."/>
            <person name="Rigaud T."/>
            <person name="Cordaux R."/>
        </authorList>
    </citation>
    <scope>NUCLEOTIDE SEQUENCE [LARGE SCALE GENOMIC DNA]</scope>
    <source>
        <strain evidence="1 2">Ou3-Ou53</strain>
    </source>
</reference>
<dbReference type="OrthoDB" id="2441839at2759"/>
<dbReference type="EMBL" id="SBJO01000154">
    <property type="protein sequence ID" value="KAF9762571.1"/>
    <property type="molecule type" value="Genomic_DNA"/>
</dbReference>
<organism evidence="1 2">
    <name type="scientific">Nosema granulosis</name>
    <dbReference type="NCBI Taxonomy" id="83296"/>
    <lineage>
        <taxon>Eukaryota</taxon>
        <taxon>Fungi</taxon>
        <taxon>Fungi incertae sedis</taxon>
        <taxon>Microsporidia</taxon>
        <taxon>Nosematidae</taxon>
        <taxon>Nosema</taxon>
    </lineage>
</organism>
<evidence type="ECO:0000313" key="1">
    <source>
        <dbReference type="EMBL" id="KAF9762571.1"/>
    </source>
</evidence>
<evidence type="ECO:0000313" key="2">
    <source>
        <dbReference type="Proteomes" id="UP000740883"/>
    </source>
</evidence>
<dbReference type="AlphaFoldDB" id="A0A9P6H0B3"/>
<name>A0A9P6H0B3_9MICR</name>
<comment type="caution">
    <text evidence="1">The sequence shown here is derived from an EMBL/GenBank/DDBJ whole genome shotgun (WGS) entry which is preliminary data.</text>
</comment>